<accession>A0A139ASZ5</accession>
<dbReference type="AlphaFoldDB" id="A0A139ASZ5"/>
<dbReference type="OrthoDB" id="1919336at2759"/>
<feature type="non-terminal residue" evidence="5">
    <location>
        <position position="77"/>
    </location>
</feature>
<reference evidence="5 6" key="1">
    <citation type="journal article" date="2015" name="Genome Biol. Evol.">
        <title>Phylogenomic analyses indicate that early fungi evolved digesting cell walls of algal ancestors of land plants.</title>
        <authorList>
            <person name="Chang Y."/>
            <person name="Wang S."/>
            <person name="Sekimoto S."/>
            <person name="Aerts A.L."/>
            <person name="Choi C."/>
            <person name="Clum A."/>
            <person name="LaButti K.M."/>
            <person name="Lindquist E.A."/>
            <person name="Yee Ngan C."/>
            <person name="Ohm R.A."/>
            <person name="Salamov A.A."/>
            <person name="Grigoriev I.V."/>
            <person name="Spatafora J.W."/>
            <person name="Berbee M.L."/>
        </authorList>
    </citation>
    <scope>NUCLEOTIDE SEQUENCE [LARGE SCALE GENOMIC DNA]</scope>
    <source>
        <strain evidence="5 6">JEL478</strain>
    </source>
</reference>
<dbReference type="Pfam" id="PF00505">
    <property type="entry name" value="HMG_box"/>
    <property type="match status" value="1"/>
</dbReference>
<dbReference type="EMBL" id="KQ965737">
    <property type="protein sequence ID" value="KXS19850.1"/>
    <property type="molecule type" value="Genomic_DNA"/>
</dbReference>
<dbReference type="PANTHER" id="PTHR48112">
    <property type="entry name" value="HIGH MOBILITY GROUP PROTEIN DSP1"/>
    <property type="match status" value="1"/>
</dbReference>
<evidence type="ECO:0000313" key="5">
    <source>
        <dbReference type="EMBL" id="KXS19850.1"/>
    </source>
</evidence>
<keyword evidence="1 2" id="KW-0238">DNA-binding</keyword>
<keyword evidence="6" id="KW-1185">Reference proteome</keyword>
<evidence type="ECO:0000259" key="4">
    <source>
        <dbReference type="PROSITE" id="PS50118"/>
    </source>
</evidence>
<dbReference type="GO" id="GO:0005634">
    <property type="term" value="C:nucleus"/>
    <property type="evidence" value="ECO:0007669"/>
    <property type="project" value="UniProtKB-UniRule"/>
</dbReference>
<evidence type="ECO:0000256" key="3">
    <source>
        <dbReference type="SAM" id="MobiDB-lite"/>
    </source>
</evidence>
<keyword evidence="2" id="KW-0539">Nucleus</keyword>
<proteinExistence type="predicted"/>
<dbReference type="STRING" id="1344416.A0A139ASZ5"/>
<dbReference type="Gene3D" id="1.10.30.10">
    <property type="entry name" value="High mobility group box domain"/>
    <property type="match status" value="1"/>
</dbReference>
<feature type="region of interest" description="Disordered" evidence="3">
    <location>
        <begin position="50"/>
        <end position="77"/>
    </location>
</feature>
<feature type="domain" description="HMG box" evidence="4">
    <location>
        <begin position="7"/>
        <end position="75"/>
    </location>
</feature>
<evidence type="ECO:0000313" key="6">
    <source>
        <dbReference type="Proteomes" id="UP000070544"/>
    </source>
</evidence>
<protein>
    <submittedName>
        <fullName evidence="5">High mobility group box</fullName>
    </submittedName>
</protein>
<sequence>KKDPDAPKRPLTAYMLFAQEKRPEVKAANPDATFGEMGKLIGAEWKKLDDSEKKKYQDRSNSAKAQYDKEKGTTKKK</sequence>
<dbReference type="SUPFAM" id="SSF47095">
    <property type="entry name" value="HMG-box"/>
    <property type="match status" value="1"/>
</dbReference>
<dbReference type="InterPro" id="IPR036910">
    <property type="entry name" value="HMG_box_dom_sf"/>
</dbReference>
<feature type="DNA-binding region" description="HMG box" evidence="2">
    <location>
        <begin position="7"/>
        <end position="75"/>
    </location>
</feature>
<dbReference type="PRINTS" id="PR00886">
    <property type="entry name" value="HIGHMOBLTY12"/>
</dbReference>
<dbReference type="SMART" id="SM00398">
    <property type="entry name" value="HMG"/>
    <property type="match status" value="1"/>
</dbReference>
<gene>
    <name evidence="5" type="ORF">M427DRAFT_76777</name>
</gene>
<feature type="compositionally biased region" description="Basic and acidic residues" evidence="3">
    <location>
        <begin position="66"/>
        <end position="77"/>
    </location>
</feature>
<dbReference type="InterPro" id="IPR050342">
    <property type="entry name" value="HMGB"/>
</dbReference>
<organism evidence="5 6">
    <name type="scientific">Gonapodya prolifera (strain JEL478)</name>
    <name type="common">Monoblepharis prolifera</name>
    <dbReference type="NCBI Taxonomy" id="1344416"/>
    <lineage>
        <taxon>Eukaryota</taxon>
        <taxon>Fungi</taxon>
        <taxon>Fungi incertae sedis</taxon>
        <taxon>Chytridiomycota</taxon>
        <taxon>Chytridiomycota incertae sedis</taxon>
        <taxon>Monoblepharidomycetes</taxon>
        <taxon>Monoblepharidales</taxon>
        <taxon>Gonapodyaceae</taxon>
        <taxon>Gonapodya</taxon>
    </lineage>
</organism>
<feature type="non-terminal residue" evidence="5">
    <location>
        <position position="1"/>
    </location>
</feature>
<dbReference type="Proteomes" id="UP000070544">
    <property type="component" value="Unassembled WGS sequence"/>
</dbReference>
<dbReference type="PROSITE" id="PS50118">
    <property type="entry name" value="HMG_BOX_2"/>
    <property type="match status" value="1"/>
</dbReference>
<name>A0A139ASZ5_GONPJ</name>
<dbReference type="GO" id="GO:0003677">
    <property type="term" value="F:DNA binding"/>
    <property type="evidence" value="ECO:0007669"/>
    <property type="project" value="UniProtKB-UniRule"/>
</dbReference>
<dbReference type="OMA" id="WRERIKN"/>
<evidence type="ECO:0000256" key="1">
    <source>
        <dbReference type="ARBA" id="ARBA00023125"/>
    </source>
</evidence>
<evidence type="ECO:0000256" key="2">
    <source>
        <dbReference type="PROSITE-ProRule" id="PRU00267"/>
    </source>
</evidence>
<dbReference type="InterPro" id="IPR009071">
    <property type="entry name" value="HMG_box_dom"/>
</dbReference>